<feature type="region of interest" description="Disordered" evidence="8">
    <location>
        <begin position="113"/>
        <end position="134"/>
    </location>
</feature>
<comment type="subcellular location">
    <subcellularLocation>
        <location evidence="1">Nucleus</location>
        <location evidence="1">Nucleolus</location>
    </subcellularLocation>
</comment>
<reference evidence="10" key="3">
    <citation type="submission" date="2018-07" db="EMBL/GenBank/DDBJ databases">
        <authorList>
            <person name="Quirk P.G."/>
            <person name="Krulwich T.A."/>
        </authorList>
    </citation>
    <scope>NUCLEOTIDE SEQUENCE</scope>
    <source>
        <strain evidence="10">96224</strain>
    </source>
</reference>
<dbReference type="InterPro" id="IPR036322">
    <property type="entry name" value="WD40_repeat_dom_sf"/>
</dbReference>
<feature type="repeat" description="WD" evidence="7">
    <location>
        <begin position="565"/>
        <end position="593"/>
    </location>
</feature>
<evidence type="ECO:0000256" key="3">
    <source>
        <dbReference type="ARBA" id="ARBA00022574"/>
    </source>
</evidence>
<dbReference type="SUPFAM" id="SSF50978">
    <property type="entry name" value="WD40 repeat-like"/>
    <property type="match status" value="1"/>
</dbReference>
<dbReference type="EMBL" id="KE375067">
    <property type="protein sequence ID" value="EPQ64382.1"/>
    <property type="molecule type" value="Genomic_DNA"/>
</dbReference>
<reference evidence="11" key="1">
    <citation type="journal article" date="2013" name="Nat. Genet.">
        <title>The wheat powdery mildew genome shows the unique evolution of an obligate biotroph.</title>
        <authorList>
            <person name="Wicker T."/>
            <person name="Oberhaensli S."/>
            <person name="Parlange F."/>
            <person name="Buchmann J.P."/>
            <person name="Shatalina M."/>
            <person name="Roffler S."/>
            <person name="Ben-David R."/>
            <person name="Dolezel J."/>
            <person name="Simkova H."/>
            <person name="Schulze-Lefert P."/>
            <person name="Spanu P.D."/>
            <person name="Bruggmann R."/>
            <person name="Amselem J."/>
            <person name="Quesneville H."/>
            <person name="Ver Loren van Themaat E."/>
            <person name="Paape T."/>
            <person name="Shimizu K.K."/>
            <person name="Keller B."/>
        </authorList>
    </citation>
    <scope>NUCLEOTIDE SEQUENCE [LARGE SCALE GENOMIC DNA]</scope>
    <source>
        <strain evidence="11">96224</strain>
    </source>
</reference>
<dbReference type="PROSITE" id="PS50294">
    <property type="entry name" value="WD_REPEATS_REGION"/>
    <property type="match status" value="1"/>
</dbReference>
<dbReference type="GO" id="GO:0000447">
    <property type="term" value="P:endonucleolytic cleavage in ITS1 to separate SSU-rRNA from 5.8S rRNA and LSU-rRNA from tricistronic rRNA transcript (SSU-rRNA, 5.8S rRNA, LSU-rRNA)"/>
    <property type="evidence" value="ECO:0007669"/>
    <property type="project" value="EnsemblFungi"/>
</dbReference>
<feature type="region of interest" description="Disordered" evidence="8">
    <location>
        <begin position="1"/>
        <end position="49"/>
    </location>
</feature>
<accession>A0A061HGE8</accession>
<evidence type="ECO:0000313" key="11">
    <source>
        <dbReference type="Proteomes" id="UP000053110"/>
    </source>
</evidence>
<dbReference type="EMBL" id="UIGY01000135">
    <property type="protein sequence ID" value="SUZ11632.1"/>
    <property type="molecule type" value="Genomic_DNA"/>
</dbReference>
<dbReference type="GO" id="GO:0034388">
    <property type="term" value="C:Pwp2p-containing subcomplex of 90S preribosome"/>
    <property type="evidence" value="ECO:0007669"/>
    <property type="project" value="EnsemblFungi"/>
</dbReference>
<dbReference type="SMART" id="SM00320">
    <property type="entry name" value="WD40"/>
    <property type="match status" value="3"/>
</dbReference>
<keyword evidence="2" id="KW-0698">rRNA processing</keyword>
<evidence type="ECO:0000256" key="5">
    <source>
        <dbReference type="ARBA" id="ARBA00023242"/>
    </source>
</evidence>
<dbReference type="GO" id="GO:0000292">
    <property type="term" value="P:RNA fragment catabolic process"/>
    <property type="evidence" value="ECO:0007669"/>
    <property type="project" value="EnsemblFungi"/>
</dbReference>
<feature type="compositionally biased region" description="Acidic residues" evidence="8">
    <location>
        <begin position="206"/>
        <end position="218"/>
    </location>
</feature>
<evidence type="ECO:0000256" key="4">
    <source>
        <dbReference type="ARBA" id="ARBA00022737"/>
    </source>
</evidence>
<feature type="region of interest" description="Disordered" evidence="8">
    <location>
        <begin position="176"/>
        <end position="218"/>
    </location>
</feature>
<dbReference type="InterPro" id="IPR001680">
    <property type="entry name" value="WD40_rpt"/>
</dbReference>
<dbReference type="HOGENOM" id="CLU_011055_1_0_1"/>
<reference evidence="9" key="2">
    <citation type="submission" date="2013-01" db="EMBL/GenBank/DDBJ databases">
        <title>The wheat powdery mildew genome reveals unique evolution of an obligate biotroph.</title>
        <authorList>
            <person name="Oberhaensli S."/>
            <person name="Wicker T."/>
            <person name="Keller B."/>
        </authorList>
    </citation>
    <scope>NUCLEOTIDE SEQUENCE</scope>
    <source>
        <strain evidence="9">96224</strain>
    </source>
</reference>
<dbReference type="AlphaFoldDB" id="A0A061HGE8"/>
<protein>
    <submittedName>
        <fullName evidence="10">Bgt-3015</fullName>
    </submittedName>
    <submittedName>
        <fullName evidence="9">U3 snoRNP protein</fullName>
    </submittedName>
</protein>
<keyword evidence="5" id="KW-0539">Nucleus</keyword>
<dbReference type="GO" id="GO:0032040">
    <property type="term" value="C:small-subunit processome"/>
    <property type="evidence" value="ECO:0007669"/>
    <property type="project" value="EnsemblFungi"/>
</dbReference>
<evidence type="ECO:0000256" key="1">
    <source>
        <dbReference type="ARBA" id="ARBA00004604"/>
    </source>
</evidence>
<evidence type="ECO:0000313" key="9">
    <source>
        <dbReference type="EMBL" id="EPQ64382.1"/>
    </source>
</evidence>
<dbReference type="PANTHER" id="PTHR18359">
    <property type="entry name" value="WD-REPEAT PROTEIN-RELATED"/>
    <property type="match status" value="1"/>
</dbReference>
<gene>
    <name evidence="9" type="ORF">BGT96224_3015</name>
    <name evidence="10" type="ORF">BGT96224V2_LOCUS4815</name>
</gene>
<dbReference type="FunFam" id="2.130.10.10:FF:000549">
    <property type="entry name" value="Small nucleolar ribonucleoprotein complex subunit"/>
    <property type="match status" value="1"/>
</dbReference>
<dbReference type="Proteomes" id="UP000053110">
    <property type="component" value="Unassembled WGS sequence"/>
</dbReference>
<evidence type="ECO:0000256" key="8">
    <source>
        <dbReference type="SAM" id="MobiDB-lite"/>
    </source>
</evidence>
<dbReference type="InterPro" id="IPR015943">
    <property type="entry name" value="WD40/YVTN_repeat-like_dom_sf"/>
</dbReference>
<keyword evidence="3 7" id="KW-0853">WD repeat</keyword>
<proteinExistence type="inferred from homology"/>
<evidence type="ECO:0000256" key="6">
    <source>
        <dbReference type="ARBA" id="ARBA00025767"/>
    </source>
</evidence>
<keyword evidence="4" id="KW-0677">Repeat</keyword>
<dbReference type="PANTHER" id="PTHR18359:SF0">
    <property type="entry name" value="U3 SMALL NUCLEOLAR RNA-ASSOCIATED PROTEIN 18 HOMOLOG"/>
    <property type="match status" value="1"/>
</dbReference>
<dbReference type="OrthoDB" id="1935146at2759"/>
<dbReference type="InterPro" id="IPR045161">
    <property type="entry name" value="Utp18"/>
</dbReference>
<dbReference type="GO" id="GO:0000472">
    <property type="term" value="P:endonucleolytic cleavage to generate mature 5'-end of SSU-rRNA from (SSU-rRNA, 5.8S rRNA, LSU-rRNA)"/>
    <property type="evidence" value="ECO:0007669"/>
    <property type="project" value="EnsemblFungi"/>
</dbReference>
<evidence type="ECO:0000256" key="2">
    <source>
        <dbReference type="ARBA" id="ARBA00022552"/>
    </source>
</evidence>
<evidence type="ECO:0000256" key="7">
    <source>
        <dbReference type="PROSITE-ProRule" id="PRU00221"/>
    </source>
</evidence>
<organism evidence="10">
    <name type="scientific">Blumeria graminis f. sp. tritici 96224</name>
    <dbReference type="NCBI Taxonomy" id="1268274"/>
    <lineage>
        <taxon>Eukaryota</taxon>
        <taxon>Fungi</taxon>
        <taxon>Dikarya</taxon>
        <taxon>Ascomycota</taxon>
        <taxon>Pezizomycotina</taxon>
        <taxon>Leotiomycetes</taxon>
        <taxon>Erysiphales</taxon>
        <taxon>Erysiphaceae</taxon>
        <taxon>Blumeria</taxon>
    </lineage>
</organism>
<evidence type="ECO:0000313" key="10">
    <source>
        <dbReference type="EMBL" id="SUZ11632.1"/>
    </source>
</evidence>
<feature type="compositionally biased region" description="Acidic residues" evidence="8">
    <location>
        <begin position="120"/>
        <end position="134"/>
    </location>
</feature>
<sequence length="593" mass="66273">MIPKDNQMGGKSPKPLKETSPTKAKIDFPQDPMECDLESSPSTLKDKEEEDLERLVFGSEALFGGTSKRELCLKGDKLVEDDEDDDDQVEGLELLDDAQLFFLDSGPALDSKLKSSCTADTEDDNAPPWEDSDDERMIISLARHSKLRKLRFNEEEDTVTGTEYMIRLRKQHEILNPTPPWAQGAFKPAKRPHRRSAASDTSMTQSDDDDDDDDDDLELSSQPLAKYLQQAGSFNKATTTIVKQTKLRPEVLDIQQTRPIPLTQPSAVSSLSFHPEHPILLSSGLASTLYLHEIDPTAHPTPNPLITSVHVRNTPLHTSQFLYPEGDKIVFSGRRRYFHIWDLQTGMIEKVTRVYGQKDEQKSMEEIRLSPCGRYMALRGTSKKGGGIINILDAKSTQWIVSMRIEGAQGVADFAWWRNGDGLTVISKAGEVAEWAMESRAYVARWVDEGHAPTVLTLGGHGGPKSLGGDRWVVIGSQSGIINIYDRCTFVSPKKPNDIIVPEYPKPRKSFDQLTRPVSHLCISPDGQLLSFSSRWKKDALRLVHLPSCTVYRNWPTNRTPLGRITSVAFGAKSDLLAVGNETGKIHMWEIRA</sequence>
<dbReference type="Gene3D" id="2.130.10.10">
    <property type="entry name" value="YVTN repeat-like/Quinoprotein amine dehydrogenase"/>
    <property type="match status" value="1"/>
</dbReference>
<comment type="similarity">
    <text evidence="6">Belongs to the WD repeat UTP18 family.</text>
</comment>
<name>A0A061HGE8_BLUGR</name>
<dbReference type="GO" id="GO:0000480">
    <property type="term" value="P:endonucleolytic cleavage in 5'-ETS of tricistronic rRNA transcript (SSU-rRNA, 5.8S rRNA, LSU-rRNA)"/>
    <property type="evidence" value="ECO:0007669"/>
    <property type="project" value="EnsemblFungi"/>
</dbReference>
<dbReference type="PROSITE" id="PS50082">
    <property type="entry name" value="WD_REPEATS_2"/>
    <property type="match status" value="1"/>
</dbReference>